<keyword evidence="2" id="KW-0399">Innate immunity</keyword>
<evidence type="ECO:0000256" key="1">
    <source>
        <dbReference type="ARBA" id="ARBA00006866"/>
    </source>
</evidence>
<dbReference type="GO" id="GO:0042981">
    <property type="term" value="P:regulation of apoptotic process"/>
    <property type="evidence" value="ECO:0007669"/>
    <property type="project" value="InterPro"/>
</dbReference>
<dbReference type="GO" id="GO:0003677">
    <property type="term" value="F:DNA binding"/>
    <property type="evidence" value="ECO:0007669"/>
    <property type="project" value="InterPro"/>
</dbReference>
<dbReference type="PROSITE" id="PS51789">
    <property type="entry name" value="RLR_CTR"/>
    <property type="match status" value="1"/>
</dbReference>
<feature type="region of interest" description="Disordered" evidence="5">
    <location>
        <begin position="106"/>
        <end position="134"/>
    </location>
</feature>
<dbReference type="SMART" id="SM00487">
    <property type="entry name" value="DEXDc"/>
    <property type="match status" value="1"/>
</dbReference>
<dbReference type="InterPro" id="IPR014001">
    <property type="entry name" value="Helicase_ATP-bd"/>
</dbReference>
<dbReference type="GO" id="GO:0003724">
    <property type="term" value="F:RNA helicase activity"/>
    <property type="evidence" value="ECO:0007669"/>
    <property type="project" value="UniProtKB-EC"/>
</dbReference>
<dbReference type="PANTHER" id="PTHR14074">
    <property type="entry name" value="HELICASE WITH DEATH DOMAIN-RELATED"/>
    <property type="match status" value="1"/>
</dbReference>
<evidence type="ECO:0000313" key="6">
    <source>
        <dbReference type="EMBL" id="CAH1788622.1"/>
    </source>
</evidence>
<comment type="catalytic activity">
    <reaction evidence="4">
        <text>ATP + H2O = ADP + phosphate + H(+)</text>
        <dbReference type="Rhea" id="RHEA:13065"/>
        <dbReference type="ChEBI" id="CHEBI:15377"/>
        <dbReference type="ChEBI" id="CHEBI:15378"/>
        <dbReference type="ChEBI" id="CHEBI:30616"/>
        <dbReference type="ChEBI" id="CHEBI:43474"/>
        <dbReference type="ChEBI" id="CHEBI:456216"/>
        <dbReference type="EC" id="3.6.4.13"/>
    </reaction>
    <physiologicalReaction direction="left-to-right" evidence="4">
        <dbReference type="Rhea" id="RHEA:13066"/>
    </physiologicalReaction>
</comment>
<dbReference type="Pfam" id="PF00271">
    <property type="entry name" value="Helicase_C"/>
    <property type="match status" value="1"/>
</dbReference>
<dbReference type="SUPFAM" id="SSF52540">
    <property type="entry name" value="P-loop containing nucleoside triphosphate hydrolases"/>
    <property type="match status" value="1"/>
</dbReference>
<evidence type="ECO:0000256" key="4">
    <source>
        <dbReference type="ARBA" id="ARBA00049390"/>
    </source>
</evidence>
<dbReference type="InterPro" id="IPR038557">
    <property type="entry name" value="RLR_C_sf"/>
</dbReference>
<dbReference type="InterPro" id="IPR011029">
    <property type="entry name" value="DEATH-like_dom_sf"/>
</dbReference>
<dbReference type="AlphaFoldDB" id="A0A8J1UFX5"/>
<evidence type="ECO:0000313" key="7">
    <source>
        <dbReference type="Proteomes" id="UP000749559"/>
    </source>
</evidence>
<dbReference type="PROSITE" id="PS51192">
    <property type="entry name" value="HELICASE_ATP_BIND_1"/>
    <property type="match status" value="1"/>
</dbReference>
<dbReference type="CDD" id="cd00045">
    <property type="entry name" value="DED"/>
    <property type="match status" value="1"/>
</dbReference>
<dbReference type="Gene3D" id="2.170.150.30">
    <property type="entry name" value="RIG-I-like receptor, C-terminal regulatory domain"/>
    <property type="match status" value="1"/>
</dbReference>
<comment type="caution">
    <text evidence="6">The sequence shown here is derived from an EMBL/GenBank/DDBJ whole genome shotgun (WGS) entry which is preliminary data.</text>
</comment>
<organism evidence="6 7">
    <name type="scientific">Owenia fusiformis</name>
    <name type="common">Polychaete worm</name>
    <dbReference type="NCBI Taxonomy" id="6347"/>
    <lineage>
        <taxon>Eukaryota</taxon>
        <taxon>Metazoa</taxon>
        <taxon>Spiralia</taxon>
        <taxon>Lophotrochozoa</taxon>
        <taxon>Annelida</taxon>
        <taxon>Polychaeta</taxon>
        <taxon>Sedentaria</taxon>
        <taxon>Canalipalpata</taxon>
        <taxon>Sabellida</taxon>
        <taxon>Oweniida</taxon>
        <taxon>Oweniidae</taxon>
        <taxon>Owenia</taxon>
    </lineage>
</organism>
<accession>A0A8J1UFX5</accession>
<dbReference type="SUPFAM" id="SSF47986">
    <property type="entry name" value="DEATH domain"/>
    <property type="match status" value="1"/>
</dbReference>
<dbReference type="GO" id="GO:0005524">
    <property type="term" value="F:ATP binding"/>
    <property type="evidence" value="ECO:0007669"/>
    <property type="project" value="InterPro"/>
</dbReference>
<dbReference type="InterPro" id="IPR006935">
    <property type="entry name" value="Helicase/UvrB_N"/>
</dbReference>
<keyword evidence="3" id="KW-0391">Immunity</keyword>
<evidence type="ECO:0000256" key="2">
    <source>
        <dbReference type="ARBA" id="ARBA00022588"/>
    </source>
</evidence>
<dbReference type="PANTHER" id="PTHR14074:SF36">
    <property type="entry name" value="RNA HELICASE"/>
    <property type="match status" value="1"/>
</dbReference>
<dbReference type="GO" id="GO:0016787">
    <property type="term" value="F:hydrolase activity"/>
    <property type="evidence" value="ECO:0007669"/>
    <property type="project" value="InterPro"/>
</dbReference>
<dbReference type="SMART" id="SM00031">
    <property type="entry name" value="DED"/>
    <property type="match status" value="1"/>
</dbReference>
<name>A0A8J1UFX5_OWEFU</name>
<dbReference type="GO" id="GO:0005737">
    <property type="term" value="C:cytoplasm"/>
    <property type="evidence" value="ECO:0007669"/>
    <property type="project" value="TreeGrafter"/>
</dbReference>
<dbReference type="PROSITE" id="PS51194">
    <property type="entry name" value="HELICASE_CTER"/>
    <property type="match status" value="1"/>
</dbReference>
<sequence>MANSPIAQSSLSLTSMSLTTDLRKFILKLSKELSDDEVEDMKFLVDGRLDDVNSIKTARDLFGKLFKIGIIWDTNVDMLVDLLTGIDREDLVKKVNSFKEKNIDISTEPRSFETPADTDLDSSPSALSGPNDMTADVARHNTSMSTNQLNMSTSTLEAHIPPYDPGQRIPLDVLNTESANSSFELSHVSTLPKEENGDMCVEPSLDLEIQDSIQPSLSLLSLNEDINPFGPNGYTTRYDAEFFTSRTSYPKTTLGAKPIILSDYSSDESESLEDSSDEGDSTKVQLRLYQEYLAKPSLRKENTIVCCPTGSGKTLTAAYICFKLREEAMMMHKGERHFKTIFIVCIVNLKEQQMDNFKLMPFEDDVLAMIDDESDVVEVIKSRDVVFMTAQVLVNTLKSGRLKITDLDFIIIDECHHTTKGHPYNVIMQEFYLQEKERKPVSGRGSLPQILGLTASLGVGKNERAIDHCVTMCANLDCNSVTHVREKKYLDDLKMFRPSLQIDIILAVPGRNSDDPFLTTIQHLMTKICQKYKFSCNHEEGTEGYEGWSVGLKKDAESDRNWEHAAAASYLIMYTRTIETTKQLRRIDGLRVIEEEEGELCPKRKAPGVWDNELRQSLEEQKGNLEAFSDSEIDEANPMIKKLKDLLEDVCDRDFRGLILARTKAYTIALVDYIKGLQIPRVRVDRIVGKGQASDHAQTDKMQRELLKHFRTGKINVLVGTDVVQEGLDIPKCNFVIRYNFVSNEIGSVQGKGRARHVDSQCYLIVPKGSTNEKRENANLLKVEQMEAALKELDNKDPDVLKRDILREQDKMMEEYRNKKRRNEDPLYKIKPESITLFHKGCNKELCKGTDILRKNTCDYICVSDNFLQKISLEPRGKAKQFRTDTHIGVSVCNSCHMELGPVKEYKYGDRRRGHVLSSKIVMYSIDGEDGLRHIKQWSKIPWMVEEEQ</sequence>
<dbReference type="Gene3D" id="1.10.533.10">
    <property type="entry name" value="Death Domain, Fas"/>
    <property type="match status" value="1"/>
</dbReference>
<dbReference type="Pfam" id="PF11648">
    <property type="entry name" value="RIG-I_C-RD"/>
    <property type="match status" value="1"/>
</dbReference>
<evidence type="ECO:0000256" key="3">
    <source>
        <dbReference type="ARBA" id="ARBA00022859"/>
    </source>
</evidence>
<proteinExistence type="inferred from homology"/>
<dbReference type="PROSITE" id="PS50168">
    <property type="entry name" value="DED"/>
    <property type="match status" value="1"/>
</dbReference>
<dbReference type="InterPro" id="IPR021673">
    <property type="entry name" value="RLR_CTR"/>
</dbReference>
<dbReference type="Pfam" id="PF04851">
    <property type="entry name" value="ResIII"/>
    <property type="match status" value="1"/>
</dbReference>
<dbReference type="EMBL" id="CAIIXF020000007">
    <property type="protein sequence ID" value="CAH1788622.1"/>
    <property type="molecule type" value="Genomic_DNA"/>
</dbReference>
<dbReference type="SMART" id="SM00490">
    <property type="entry name" value="HELICc"/>
    <property type="match status" value="1"/>
</dbReference>
<comment type="similarity">
    <text evidence="1">Belongs to the helicase family. RLR subfamily.</text>
</comment>
<protein>
    <submittedName>
        <fullName evidence="6">Uncharacterized protein</fullName>
    </submittedName>
</protein>
<dbReference type="InterPro" id="IPR051363">
    <property type="entry name" value="RLR_Helicase"/>
</dbReference>
<gene>
    <name evidence="6" type="ORF">OFUS_LOCUS14115</name>
</gene>
<dbReference type="Proteomes" id="UP000749559">
    <property type="component" value="Unassembled WGS sequence"/>
</dbReference>
<dbReference type="Gene3D" id="3.40.50.300">
    <property type="entry name" value="P-loop containing nucleotide triphosphate hydrolases"/>
    <property type="match status" value="2"/>
</dbReference>
<dbReference type="Gene3D" id="1.20.1320.30">
    <property type="match status" value="1"/>
</dbReference>
<dbReference type="GO" id="GO:0045087">
    <property type="term" value="P:innate immune response"/>
    <property type="evidence" value="ECO:0007669"/>
    <property type="project" value="UniProtKB-KW"/>
</dbReference>
<dbReference type="OrthoDB" id="416741at2759"/>
<dbReference type="Pfam" id="PF01335">
    <property type="entry name" value="DED"/>
    <property type="match status" value="1"/>
</dbReference>
<dbReference type="InterPro" id="IPR027417">
    <property type="entry name" value="P-loop_NTPase"/>
</dbReference>
<evidence type="ECO:0000256" key="5">
    <source>
        <dbReference type="SAM" id="MobiDB-lite"/>
    </source>
</evidence>
<dbReference type="InterPro" id="IPR001650">
    <property type="entry name" value="Helicase_C-like"/>
</dbReference>
<keyword evidence="7" id="KW-1185">Reference proteome</keyword>
<reference evidence="6" key="1">
    <citation type="submission" date="2022-03" db="EMBL/GenBank/DDBJ databases">
        <authorList>
            <person name="Martin C."/>
        </authorList>
    </citation>
    <scope>NUCLEOTIDE SEQUENCE</scope>
</reference>
<dbReference type="InterPro" id="IPR001875">
    <property type="entry name" value="DED_dom"/>
</dbReference>